<protein>
    <submittedName>
        <fullName evidence="2">Uncharacterized protein</fullName>
    </submittedName>
</protein>
<dbReference type="AlphaFoldDB" id="A0A0C3JIN0"/>
<keyword evidence="1" id="KW-0472">Membrane</keyword>
<sequence length="125" mass="14275">MLLCIPRYWVVRYTFPIQFRTATVEIYLLLYSEGGEATSGIVLDWVAKMAWFLFLVYVCGFSIICYSLVLVPLSCCHSRVSPLPPPCDTSPIMVPLDETLRMVYSLCALFLLLSFLTYNYCIFAS</sequence>
<accession>A0A0C3JIN0</accession>
<organism evidence="2 3">
    <name type="scientific">Pisolithus tinctorius Marx 270</name>
    <dbReference type="NCBI Taxonomy" id="870435"/>
    <lineage>
        <taxon>Eukaryota</taxon>
        <taxon>Fungi</taxon>
        <taxon>Dikarya</taxon>
        <taxon>Basidiomycota</taxon>
        <taxon>Agaricomycotina</taxon>
        <taxon>Agaricomycetes</taxon>
        <taxon>Agaricomycetidae</taxon>
        <taxon>Boletales</taxon>
        <taxon>Sclerodermatineae</taxon>
        <taxon>Pisolithaceae</taxon>
        <taxon>Pisolithus</taxon>
    </lineage>
</organism>
<feature type="transmembrane region" description="Helical" evidence="1">
    <location>
        <begin position="51"/>
        <end position="73"/>
    </location>
</feature>
<evidence type="ECO:0000256" key="1">
    <source>
        <dbReference type="SAM" id="Phobius"/>
    </source>
</evidence>
<gene>
    <name evidence="2" type="ORF">M404DRAFT_302082</name>
</gene>
<reference evidence="3" key="2">
    <citation type="submission" date="2015-01" db="EMBL/GenBank/DDBJ databases">
        <title>Evolutionary Origins and Diversification of the Mycorrhizal Mutualists.</title>
        <authorList>
            <consortium name="DOE Joint Genome Institute"/>
            <consortium name="Mycorrhizal Genomics Consortium"/>
            <person name="Kohler A."/>
            <person name="Kuo A."/>
            <person name="Nagy L.G."/>
            <person name="Floudas D."/>
            <person name="Copeland A."/>
            <person name="Barry K.W."/>
            <person name="Cichocki N."/>
            <person name="Veneault-Fourrey C."/>
            <person name="LaButti K."/>
            <person name="Lindquist E.A."/>
            <person name="Lipzen A."/>
            <person name="Lundell T."/>
            <person name="Morin E."/>
            <person name="Murat C."/>
            <person name="Riley R."/>
            <person name="Ohm R."/>
            <person name="Sun H."/>
            <person name="Tunlid A."/>
            <person name="Henrissat B."/>
            <person name="Grigoriev I.V."/>
            <person name="Hibbett D.S."/>
            <person name="Martin F."/>
        </authorList>
    </citation>
    <scope>NUCLEOTIDE SEQUENCE [LARGE SCALE GENOMIC DNA]</scope>
    <source>
        <strain evidence="3">Marx 270</strain>
    </source>
</reference>
<dbReference type="HOGENOM" id="CLU_1993541_0_0_1"/>
<feature type="transmembrane region" description="Helical" evidence="1">
    <location>
        <begin position="102"/>
        <end position="123"/>
    </location>
</feature>
<proteinExistence type="predicted"/>
<dbReference type="InParanoid" id="A0A0C3JIN0"/>
<keyword evidence="1" id="KW-0812">Transmembrane</keyword>
<dbReference type="Proteomes" id="UP000054217">
    <property type="component" value="Unassembled WGS sequence"/>
</dbReference>
<evidence type="ECO:0000313" key="3">
    <source>
        <dbReference type="Proteomes" id="UP000054217"/>
    </source>
</evidence>
<keyword evidence="3" id="KW-1185">Reference proteome</keyword>
<reference evidence="2 3" key="1">
    <citation type="submission" date="2014-04" db="EMBL/GenBank/DDBJ databases">
        <authorList>
            <consortium name="DOE Joint Genome Institute"/>
            <person name="Kuo A."/>
            <person name="Kohler A."/>
            <person name="Costa M.D."/>
            <person name="Nagy L.G."/>
            <person name="Floudas D."/>
            <person name="Copeland A."/>
            <person name="Barry K.W."/>
            <person name="Cichocki N."/>
            <person name="Veneault-Fourrey C."/>
            <person name="LaButti K."/>
            <person name="Lindquist E.A."/>
            <person name="Lipzen A."/>
            <person name="Lundell T."/>
            <person name="Morin E."/>
            <person name="Murat C."/>
            <person name="Sun H."/>
            <person name="Tunlid A."/>
            <person name="Henrissat B."/>
            <person name="Grigoriev I.V."/>
            <person name="Hibbett D.S."/>
            <person name="Martin F."/>
            <person name="Nordberg H.P."/>
            <person name="Cantor M.N."/>
            <person name="Hua S.X."/>
        </authorList>
    </citation>
    <scope>NUCLEOTIDE SEQUENCE [LARGE SCALE GENOMIC DNA]</scope>
    <source>
        <strain evidence="2 3">Marx 270</strain>
    </source>
</reference>
<keyword evidence="1" id="KW-1133">Transmembrane helix</keyword>
<dbReference type="EMBL" id="KN831955">
    <property type="protein sequence ID" value="KIO08958.1"/>
    <property type="molecule type" value="Genomic_DNA"/>
</dbReference>
<evidence type="ECO:0000313" key="2">
    <source>
        <dbReference type="EMBL" id="KIO08958.1"/>
    </source>
</evidence>
<name>A0A0C3JIN0_PISTI</name>